<feature type="transmembrane region" description="Helical" evidence="2">
    <location>
        <begin position="129"/>
        <end position="150"/>
    </location>
</feature>
<reference evidence="4 5" key="1">
    <citation type="submission" date="2024-01" db="EMBL/GenBank/DDBJ databases">
        <title>The genomes of 5 underutilized Papilionoideae crops provide insights into root nodulation and disease resistanc.</title>
        <authorList>
            <person name="Yuan L."/>
        </authorList>
    </citation>
    <scope>NUCLEOTIDE SEQUENCE [LARGE SCALE GENOMIC DNA]</scope>
    <source>
        <strain evidence="4">ZHUSHIDOU_FW_LH</strain>
        <tissue evidence="4">Leaf</tissue>
    </source>
</reference>
<evidence type="ECO:0000313" key="4">
    <source>
        <dbReference type="EMBL" id="KAK7289605.1"/>
    </source>
</evidence>
<sequence length="383" mass="43944">MRRIRTSRNKNPRLHVGDPGKISQRLLFRFSLHRGLQRLGCYCRQIFPMSTLGPTELLYNSSSVVSIPSNSASQDRTTGAENRPSFLIRMAMRISRARWFNFLRRVFHYQNGSSSGSDLGSNPFNSSTWMMLEFIALMVQITSATLTLAISKSERPVWPMRIWIAGYDIGCVLNLLVLYGRYHQLYVTQGNALGLSHMEQQRSIEESRSSHLMNKCRSSLELFFAIWFVMGNVWAFDSRFGSFQQAPKLNVLCIILLSWNAFCYSFPFLLFLLLCCCVPIISSLLGYNMNMGSSSKGASDDQISQLSSWRYKKVHTNLELANDSESSERLLNEDPECCICLAKYRDKEEVRQLPCSHLFHLKCVDQWLRIISCCPLCKQGLQR</sequence>
<feature type="transmembrane region" description="Helical" evidence="2">
    <location>
        <begin position="266"/>
        <end position="287"/>
    </location>
</feature>
<feature type="transmembrane region" description="Helical" evidence="2">
    <location>
        <begin position="162"/>
        <end position="179"/>
    </location>
</feature>
<feature type="transmembrane region" description="Helical" evidence="2">
    <location>
        <begin position="218"/>
        <end position="236"/>
    </location>
</feature>
<dbReference type="GO" id="GO:0008270">
    <property type="term" value="F:zinc ion binding"/>
    <property type="evidence" value="ECO:0007669"/>
    <property type="project" value="UniProtKB-KW"/>
</dbReference>
<dbReference type="InterPro" id="IPR001841">
    <property type="entry name" value="Znf_RING"/>
</dbReference>
<gene>
    <name evidence="4" type="ORF">RIF29_03363</name>
</gene>
<keyword evidence="2" id="KW-0812">Transmembrane</keyword>
<keyword evidence="2" id="KW-0472">Membrane</keyword>
<evidence type="ECO:0000256" key="1">
    <source>
        <dbReference type="PROSITE-ProRule" id="PRU00175"/>
    </source>
</evidence>
<feature type="domain" description="RING-type" evidence="3">
    <location>
        <begin position="337"/>
        <end position="378"/>
    </location>
</feature>
<organism evidence="4 5">
    <name type="scientific">Crotalaria pallida</name>
    <name type="common">Smooth rattlebox</name>
    <name type="synonym">Crotalaria striata</name>
    <dbReference type="NCBI Taxonomy" id="3830"/>
    <lineage>
        <taxon>Eukaryota</taxon>
        <taxon>Viridiplantae</taxon>
        <taxon>Streptophyta</taxon>
        <taxon>Embryophyta</taxon>
        <taxon>Tracheophyta</taxon>
        <taxon>Spermatophyta</taxon>
        <taxon>Magnoliopsida</taxon>
        <taxon>eudicotyledons</taxon>
        <taxon>Gunneridae</taxon>
        <taxon>Pentapetalae</taxon>
        <taxon>rosids</taxon>
        <taxon>fabids</taxon>
        <taxon>Fabales</taxon>
        <taxon>Fabaceae</taxon>
        <taxon>Papilionoideae</taxon>
        <taxon>50 kb inversion clade</taxon>
        <taxon>genistoids sensu lato</taxon>
        <taxon>core genistoids</taxon>
        <taxon>Crotalarieae</taxon>
        <taxon>Crotalaria</taxon>
    </lineage>
</organism>
<keyword evidence="1" id="KW-0863">Zinc-finger</keyword>
<dbReference type="PANTHER" id="PTHR46225:SF1">
    <property type="entry name" value="RING_U-BOX SUPERFAMILY PROTEIN"/>
    <property type="match status" value="1"/>
</dbReference>
<protein>
    <recommendedName>
        <fullName evidence="3">RING-type domain-containing protein</fullName>
    </recommendedName>
</protein>
<evidence type="ECO:0000256" key="2">
    <source>
        <dbReference type="SAM" id="Phobius"/>
    </source>
</evidence>
<dbReference type="PANTHER" id="PTHR46225">
    <property type="entry name" value="C3H4 TYPE ZINC FINGER PROTEIN"/>
    <property type="match status" value="1"/>
</dbReference>
<keyword evidence="1" id="KW-0479">Metal-binding</keyword>
<dbReference type="EMBL" id="JAYWIO010000001">
    <property type="protein sequence ID" value="KAK7289605.1"/>
    <property type="molecule type" value="Genomic_DNA"/>
</dbReference>
<dbReference type="PROSITE" id="PS50089">
    <property type="entry name" value="ZF_RING_2"/>
    <property type="match status" value="1"/>
</dbReference>
<proteinExistence type="predicted"/>
<dbReference type="Pfam" id="PF13639">
    <property type="entry name" value="zf-RING_2"/>
    <property type="match status" value="1"/>
</dbReference>
<dbReference type="AlphaFoldDB" id="A0AAN9IZV8"/>
<dbReference type="Gene3D" id="3.30.40.10">
    <property type="entry name" value="Zinc/RING finger domain, C3HC4 (zinc finger)"/>
    <property type="match status" value="1"/>
</dbReference>
<evidence type="ECO:0000313" key="5">
    <source>
        <dbReference type="Proteomes" id="UP001372338"/>
    </source>
</evidence>
<keyword evidence="2" id="KW-1133">Transmembrane helix</keyword>
<keyword evidence="1" id="KW-0862">Zinc</keyword>
<dbReference type="SMART" id="SM00184">
    <property type="entry name" value="RING"/>
    <property type="match status" value="1"/>
</dbReference>
<keyword evidence="5" id="KW-1185">Reference proteome</keyword>
<dbReference type="InterPro" id="IPR013083">
    <property type="entry name" value="Znf_RING/FYVE/PHD"/>
</dbReference>
<accession>A0AAN9IZV8</accession>
<comment type="caution">
    <text evidence="4">The sequence shown here is derived from an EMBL/GenBank/DDBJ whole genome shotgun (WGS) entry which is preliminary data.</text>
</comment>
<dbReference type="Proteomes" id="UP001372338">
    <property type="component" value="Unassembled WGS sequence"/>
</dbReference>
<dbReference type="SUPFAM" id="SSF57850">
    <property type="entry name" value="RING/U-box"/>
    <property type="match status" value="1"/>
</dbReference>
<evidence type="ECO:0000259" key="3">
    <source>
        <dbReference type="PROSITE" id="PS50089"/>
    </source>
</evidence>
<name>A0AAN9IZV8_CROPI</name>